<dbReference type="InterPro" id="IPR003615">
    <property type="entry name" value="HNH_nuc"/>
</dbReference>
<organism evidence="3 4">
    <name type="scientific">Blastococcus deserti</name>
    <dbReference type="NCBI Taxonomy" id="2259033"/>
    <lineage>
        <taxon>Bacteria</taxon>
        <taxon>Bacillati</taxon>
        <taxon>Actinomycetota</taxon>
        <taxon>Actinomycetes</taxon>
        <taxon>Geodermatophilales</taxon>
        <taxon>Geodermatophilaceae</taxon>
        <taxon>Blastococcus</taxon>
    </lineage>
</organism>
<dbReference type="GO" id="GO:0004519">
    <property type="term" value="F:endonuclease activity"/>
    <property type="evidence" value="ECO:0007669"/>
    <property type="project" value="UniProtKB-KW"/>
</dbReference>
<gene>
    <name evidence="3" type="ORF">ACFSHS_11650</name>
</gene>
<evidence type="ECO:0000313" key="4">
    <source>
        <dbReference type="Proteomes" id="UP001597402"/>
    </source>
</evidence>
<protein>
    <submittedName>
        <fullName evidence="3">HNH endonuclease signature motif containing protein</fullName>
    </submittedName>
</protein>
<evidence type="ECO:0000313" key="3">
    <source>
        <dbReference type="EMBL" id="MFD2092225.1"/>
    </source>
</evidence>
<proteinExistence type="predicted"/>
<accession>A0ABW4XAG8</accession>
<dbReference type="EMBL" id="JBHUHP010000010">
    <property type="protein sequence ID" value="MFD2092225.1"/>
    <property type="molecule type" value="Genomic_DNA"/>
</dbReference>
<keyword evidence="3" id="KW-0378">Hydrolase</keyword>
<name>A0ABW4XAG8_9ACTN</name>
<dbReference type="RefSeq" id="WP_376876482.1">
    <property type="nucleotide sequence ID" value="NZ_JBHUHP010000010.1"/>
</dbReference>
<dbReference type="Proteomes" id="UP001597402">
    <property type="component" value="Unassembled WGS sequence"/>
</dbReference>
<evidence type="ECO:0000259" key="2">
    <source>
        <dbReference type="SMART" id="SM00507"/>
    </source>
</evidence>
<dbReference type="CDD" id="cd00085">
    <property type="entry name" value="HNHc"/>
    <property type="match status" value="1"/>
</dbReference>
<reference evidence="4" key="1">
    <citation type="journal article" date="2019" name="Int. J. Syst. Evol. Microbiol.">
        <title>The Global Catalogue of Microorganisms (GCM) 10K type strain sequencing project: providing services to taxonomists for standard genome sequencing and annotation.</title>
        <authorList>
            <consortium name="The Broad Institute Genomics Platform"/>
            <consortium name="The Broad Institute Genome Sequencing Center for Infectious Disease"/>
            <person name="Wu L."/>
            <person name="Ma J."/>
        </authorList>
    </citation>
    <scope>NUCLEOTIDE SEQUENCE [LARGE SCALE GENOMIC DNA]</scope>
    <source>
        <strain evidence="4">JCM 3338</strain>
    </source>
</reference>
<dbReference type="SMART" id="SM00507">
    <property type="entry name" value="HNHc"/>
    <property type="match status" value="1"/>
</dbReference>
<evidence type="ECO:0000256" key="1">
    <source>
        <dbReference type="SAM" id="MobiDB-lite"/>
    </source>
</evidence>
<keyword evidence="3" id="KW-0255">Endonuclease</keyword>
<feature type="domain" description="HNH nuclease" evidence="2">
    <location>
        <begin position="15"/>
        <end position="67"/>
    </location>
</feature>
<keyword evidence="4" id="KW-1185">Reference proteome</keyword>
<feature type="region of interest" description="Disordered" evidence="1">
    <location>
        <begin position="1"/>
        <end position="25"/>
    </location>
</feature>
<keyword evidence="3" id="KW-0540">Nuclease</keyword>
<comment type="caution">
    <text evidence="3">The sequence shown here is derived from an EMBL/GenBank/DDBJ whole genome shotgun (WGS) entry which is preliminary data.</text>
</comment>
<sequence length="125" mass="13673">MQRPPPTESYQPTAPQRRWTTARDRGCRHPGCQNRAGWADLDHVVAHADGGPTDCANLCCLCRRHHRLKTHAPGWSFHLDADGALLVTTPNGVTRVSRPPGIGFLEPFELGGPLSDADIVSVMPF</sequence>
<dbReference type="Gene3D" id="1.10.30.50">
    <property type="match status" value="1"/>
</dbReference>